<comment type="caution">
    <text evidence="7">The sequence shown here is derived from an EMBL/GenBank/DDBJ whole genome shotgun (WGS) entry which is preliminary data.</text>
</comment>
<dbReference type="InterPro" id="IPR001492">
    <property type="entry name" value="Flagellin"/>
</dbReference>
<evidence type="ECO:0000313" key="8">
    <source>
        <dbReference type="Proteomes" id="UP000782312"/>
    </source>
</evidence>
<dbReference type="GO" id="GO:0009288">
    <property type="term" value="C:bacterial-type flagellum"/>
    <property type="evidence" value="ECO:0007669"/>
    <property type="project" value="UniProtKB-SubCell"/>
</dbReference>
<evidence type="ECO:0000256" key="1">
    <source>
        <dbReference type="ARBA" id="ARBA00005709"/>
    </source>
</evidence>
<comment type="function">
    <text evidence="3">Flagellin is the subunit protein which polymerizes to form the filaments of bacterial flagella.</text>
</comment>
<dbReference type="Pfam" id="PF00669">
    <property type="entry name" value="Flagellin_N"/>
    <property type="match status" value="1"/>
</dbReference>
<comment type="similarity">
    <text evidence="1 3">Belongs to the bacterial flagellin family.</text>
</comment>
<dbReference type="AlphaFoldDB" id="A0A932MRC7"/>
<keyword evidence="2 3" id="KW-0975">Bacterial flagellum</keyword>
<feature type="domain" description="Flagellin C-terminal" evidence="6">
    <location>
        <begin position="699"/>
        <end position="785"/>
    </location>
</feature>
<dbReference type="PANTHER" id="PTHR42792:SF2">
    <property type="entry name" value="FLAGELLIN"/>
    <property type="match status" value="1"/>
</dbReference>
<feature type="coiled-coil region" evidence="4">
    <location>
        <begin position="68"/>
        <end position="95"/>
    </location>
</feature>
<dbReference type="PANTHER" id="PTHR42792">
    <property type="entry name" value="FLAGELLIN"/>
    <property type="match status" value="1"/>
</dbReference>
<dbReference type="InterPro" id="IPR001029">
    <property type="entry name" value="Flagellin_N"/>
</dbReference>
<organism evidence="7 8">
    <name type="scientific">Tectimicrobiota bacterium</name>
    <dbReference type="NCBI Taxonomy" id="2528274"/>
    <lineage>
        <taxon>Bacteria</taxon>
        <taxon>Pseudomonadati</taxon>
        <taxon>Nitrospinota/Tectimicrobiota group</taxon>
        <taxon>Candidatus Tectimicrobiota</taxon>
    </lineage>
</organism>
<gene>
    <name evidence="7" type="ORF">HYZ11_15125</name>
</gene>
<proteinExistence type="inferred from homology"/>
<dbReference type="GO" id="GO:0005198">
    <property type="term" value="F:structural molecule activity"/>
    <property type="evidence" value="ECO:0007669"/>
    <property type="project" value="UniProtKB-UniRule"/>
</dbReference>
<name>A0A932MRC7_UNCTE</name>
<sequence>MGLRINQNIAALNAARNLRITDGSMSKSLERLSSGFRINRAADDPAGLIISENLRAQVAGLGQAIRNSNNAVNLVKTAEAALDELLKQVRSIRTLALDALNTGASDAVARAADQTQIASSVESINRIANTTQFGKIKLLNGSSGVRGSTNDVELQFVKGTTKTVAGTFDVAISQAATKGTQTFTIKNEFETGTANADINLAASEFASFQVEFGASTLTDAERAALGQSLADAGVGDDSTVSGVTVKFDKTTATASVAIDQAAGNFTANAIDSKLTDALNGTKLGKAIEFNEDSADAEKFKLSGLFAGLVFDVRDLTINSSTAGAVGGDGGFTANTNTLQGNAAVAFANTETGTLTIDFAAAFASGTLDSAQSAALGAALAAAGLATQNNLTGTDISDLDVAFTEATATAVITVTANGAVNAADLVAALAGTTVGRFVHFADNAGKLDVIASIGGATVQSGGAAGQFGFNTLATFNAPVDLASTERATLGSAQGLAAADIKVLGETLTVNDSTVVEIASGTALTSVVSLINSSLTAEEIEAKAAFKADTASSDKNELTVTNNEFGSVTTKVKSTKAAALPFHLGIGTSNVSVTGKDVAGTINGVTASGSGQFLTLTSAGDNADGIQVKFTGTATKTGIKVTATQDSLVFQVGANSGQTVKQALDDVRANKLGLKATGLLTTAKSISDIDVTTVDGANDALKLVDDAINQITTLRGNLGAFQANVLESNIASLGVAQENLAAAESSIRDADFADETVQFTRNQILLQAGTAILTQANAIPQAVLQLLR</sequence>
<accession>A0A932MRC7</accession>
<dbReference type="Gene3D" id="1.20.1330.10">
    <property type="entry name" value="f41 fragment of flagellin, N-terminal domain"/>
    <property type="match status" value="2"/>
</dbReference>
<comment type="subcellular location">
    <subcellularLocation>
        <location evidence="3">Secreted</location>
    </subcellularLocation>
    <subcellularLocation>
        <location evidence="3">Bacterial flagellum</location>
    </subcellularLocation>
</comment>
<dbReference type="PRINTS" id="PR00207">
    <property type="entry name" value="FLAGELLIN"/>
</dbReference>
<protein>
    <recommendedName>
        <fullName evidence="3">Flagellin</fullName>
    </recommendedName>
</protein>
<keyword evidence="4" id="KW-0175">Coiled coil</keyword>
<dbReference type="EMBL" id="JACPUR010000037">
    <property type="protein sequence ID" value="MBI3128936.1"/>
    <property type="molecule type" value="Genomic_DNA"/>
</dbReference>
<evidence type="ECO:0000313" key="7">
    <source>
        <dbReference type="EMBL" id="MBI3128936.1"/>
    </source>
</evidence>
<evidence type="ECO:0000256" key="2">
    <source>
        <dbReference type="ARBA" id="ARBA00023143"/>
    </source>
</evidence>
<evidence type="ECO:0000256" key="4">
    <source>
        <dbReference type="SAM" id="Coils"/>
    </source>
</evidence>
<dbReference type="InterPro" id="IPR042187">
    <property type="entry name" value="Flagellin_C_sub2"/>
</dbReference>
<feature type="domain" description="Flagellin N-terminal" evidence="5">
    <location>
        <begin position="5"/>
        <end position="142"/>
    </location>
</feature>
<keyword evidence="3" id="KW-0964">Secreted</keyword>
<dbReference type="Gene3D" id="6.10.10.10">
    <property type="entry name" value="Flagellar export chaperone, C-terminal domain"/>
    <property type="match status" value="1"/>
</dbReference>
<dbReference type="Pfam" id="PF00700">
    <property type="entry name" value="Flagellin_C"/>
    <property type="match status" value="1"/>
</dbReference>
<dbReference type="SUPFAM" id="SSF64518">
    <property type="entry name" value="Phase 1 flagellin"/>
    <property type="match status" value="2"/>
</dbReference>
<dbReference type="InterPro" id="IPR046358">
    <property type="entry name" value="Flagellin_C"/>
</dbReference>
<reference evidence="7" key="1">
    <citation type="submission" date="2020-07" db="EMBL/GenBank/DDBJ databases">
        <title>Huge and variable diversity of episymbiotic CPR bacteria and DPANN archaea in groundwater ecosystems.</title>
        <authorList>
            <person name="He C.Y."/>
            <person name="Keren R."/>
            <person name="Whittaker M."/>
            <person name="Farag I.F."/>
            <person name="Doudna J."/>
            <person name="Cate J.H.D."/>
            <person name="Banfield J.F."/>
        </authorList>
    </citation>
    <scope>NUCLEOTIDE SEQUENCE</scope>
    <source>
        <strain evidence="7">NC_groundwater_763_Ag_S-0.2um_68_21</strain>
    </source>
</reference>
<evidence type="ECO:0000259" key="6">
    <source>
        <dbReference type="Pfam" id="PF00700"/>
    </source>
</evidence>
<dbReference type="GO" id="GO:0005576">
    <property type="term" value="C:extracellular region"/>
    <property type="evidence" value="ECO:0007669"/>
    <property type="project" value="UniProtKB-SubCell"/>
</dbReference>
<dbReference type="Proteomes" id="UP000782312">
    <property type="component" value="Unassembled WGS sequence"/>
</dbReference>
<evidence type="ECO:0000256" key="3">
    <source>
        <dbReference type="RuleBase" id="RU362073"/>
    </source>
</evidence>
<evidence type="ECO:0000259" key="5">
    <source>
        <dbReference type="Pfam" id="PF00669"/>
    </source>
</evidence>